<sequence>MSWLPSLCILAVLGSAAPQAAPVLPQTVERVWYRGVNRPFGKVFRAGGDLTIREDGLEFVHRKHGWSVPLDGISIISLGSMKGDVDTDWVILGLRDGQPDTVVGVRDGHRMGYGQETRGIYELLLDIARSRKIAQFDVPDGLEPYEPLDRMLAVAFPSGWHPFHLSRDINSDHVLPLGRTSFTPEPVETADQLAGGGTRLLVERTALSGYGSAGCSSGISGDLQTEIMERFTSDPVSMGSLTLVNAPQAAPLTIGTCRGVRVVAEGTGSDGVARRGDLVAVAWNGILFQVSLVADRKDGADLMEAILSTIKIARNR</sequence>
<comment type="caution">
    <text evidence="2">The sequence shown here is derived from an EMBL/GenBank/DDBJ whole genome shotgun (WGS) entry which is preliminary data.</text>
</comment>
<evidence type="ECO:0000313" key="3">
    <source>
        <dbReference type="Proteomes" id="UP000648239"/>
    </source>
</evidence>
<feature type="chain" id="PRO_5035285033" evidence="1">
    <location>
        <begin position="21"/>
        <end position="316"/>
    </location>
</feature>
<dbReference type="Proteomes" id="UP000648239">
    <property type="component" value="Unassembled WGS sequence"/>
</dbReference>
<evidence type="ECO:0000313" key="2">
    <source>
        <dbReference type="EMBL" id="MBD3867545.1"/>
    </source>
</evidence>
<protein>
    <submittedName>
        <fullName evidence="2">Uncharacterized protein</fullName>
    </submittedName>
</protein>
<accession>A0A8J7C1I1</accession>
<evidence type="ECO:0000256" key="1">
    <source>
        <dbReference type="SAM" id="SignalP"/>
    </source>
</evidence>
<reference evidence="2 3" key="1">
    <citation type="submission" date="2020-08" db="EMBL/GenBank/DDBJ databases">
        <title>Acidobacteriota in marine sediments use diverse sulfur dissimilation pathways.</title>
        <authorList>
            <person name="Wasmund K."/>
        </authorList>
    </citation>
    <scope>NUCLEOTIDE SEQUENCE [LARGE SCALE GENOMIC DNA]</scope>
    <source>
        <strain evidence="2">MAG AM4</strain>
    </source>
</reference>
<dbReference type="EMBL" id="JACXWD010000012">
    <property type="protein sequence ID" value="MBD3867545.1"/>
    <property type="molecule type" value="Genomic_DNA"/>
</dbReference>
<feature type="signal peptide" evidence="1">
    <location>
        <begin position="1"/>
        <end position="20"/>
    </location>
</feature>
<keyword evidence="1" id="KW-0732">Signal</keyword>
<name>A0A8J7C1I1_9BACT</name>
<organism evidence="2 3">
    <name type="scientific">Candidatus Polarisedimenticola svalbardensis</name>
    <dbReference type="NCBI Taxonomy" id="2886004"/>
    <lineage>
        <taxon>Bacteria</taxon>
        <taxon>Pseudomonadati</taxon>
        <taxon>Acidobacteriota</taxon>
        <taxon>Candidatus Polarisedimenticolia</taxon>
        <taxon>Candidatus Polarisedimenticolales</taxon>
        <taxon>Candidatus Polarisedimenticolaceae</taxon>
        <taxon>Candidatus Polarisedimenticola</taxon>
    </lineage>
</organism>
<gene>
    <name evidence="2" type="ORF">IFK94_05420</name>
</gene>
<proteinExistence type="predicted"/>
<dbReference type="AlphaFoldDB" id="A0A8J7C1I1"/>